<organism evidence="1">
    <name type="scientific">Lepeophtheirus salmonis</name>
    <name type="common">Salmon louse</name>
    <name type="synonym">Caligus salmonis</name>
    <dbReference type="NCBI Taxonomy" id="72036"/>
    <lineage>
        <taxon>Eukaryota</taxon>
        <taxon>Metazoa</taxon>
        <taxon>Ecdysozoa</taxon>
        <taxon>Arthropoda</taxon>
        <taxon>Crustacea</taxon>
        <taxon>Multicrustacea</taxon>
        <taxon>Hexanauplia</taxon>
        <taxon>Copepoda</taxon>
        <taxon>Siphonostomatoida</taxon>
        <taxon>Caligidae</taxon>
        <taxon>Lepeophtheirus</taxon>
    </lineage>
</organism>
<reference evidence="1" key="1">
    <citation type="submission" date="2014-05" db="EMBL/GenBank/DDBJ databases">
        <authorList>
            <person name="Chronopoulou M."/>
        </authorList>
    </citation>
    <scope>NUCLEOTIDE SEQUENCE</scope>
    <source>
        <tissue evidence="1">Whole organism</tissue>
    </source>
</reference>
<sequence length="41" mass="4608">MLGRHSGFEMLVKSDVPHIIITQCVLHRHSLATETLPLKVV</sequence>
<evidence type="ECO:0000313" key="1">
    <source>
        <dbReference type="EMBL" id="CDW47015.1"/>
    </source>
</evidence>
<protein>
    <submittedName>
        <fullName evidence="1">Protein ZBED8like [Pundamilia nyererei]</fullName>
    </submittedName>
</protein>
<dbReference type="EMBL" id="HACA01029654">
    <property type="protein sequence ID" value="CDW47015.1"/>
    <property type="molecule type" value="Transcribed_RNA"/>
</dbReference>
<accession>A0A0K2V9L8</accession>
<name>A0A0K2V9L8_LEPSM</name>
<dbReference type="AlphaFoldDB" id="A0A0K2V9L8"/>
<proteinExistence type="predicted"/>
<dbReference type="EMBL" id="HACA01029655">
    <property type="protein sequence ID" value="CDW47016.1"/>
    <property type="molecule type" value="Transcribed_RNA"/>
</dbReference>